<dbReference type="Proteomes" id="UP000004995">
    <property type="component" value="Unassembled WGS sequence"/>
</dbReference>
<evidence type="ECO:0000313" key="1">
    <source>
        <dbReference type="EnsemblPlants" id="KQL13242"/>
    </source>
</evidence>
<dbReference type="AlphaFoldDB" id="K3ZFR2"/>
<dbReference type="Gramene" id="KQL13242">
    <property type="protein sequence ID" value="KQL13242"/>
    <property type="gene ID" value="SETIT_025461mg"/>
</dbReference>
<evidence type="ECO:0000313" key="2">
    <source>
        <dbReference type="Proteomes" id="UP000004995"/>
    </source>
</evidence>
<name>K3ZFR2_SETIT</name>
<organism evidence="1 2">
    <name type="scientific">Setaria italica</name>
    <name type="common">Foxtail millet</name>
    <name type="synonym">Panicum italicum</name>
    <dbReference type="NCBI Taxonomy" id="4555"/>
    <lineage>
        <taxon>Eukaryota</taxon>
        <taxon>Viridiplantae</taxon>
        <taxon>Streptophyta</taxon>
        <taxon>Embryophyta</taxon>
        <taxon>Tracheophyta</taxon>
        <taxon>Spermatophyta</taxon>
        <taxon>Magnoliopsida</taxon>
        <taxon>Liliopsida</taxon>
        <taxon>Poales</taxon>
        <taxon>Poaceae</taxon>
        <taxon>PACMAD clade</taxon>
        <taxon>Panicoideae</taxon>
        <taxon>Panicodae</taxon>
        <taxon>Paniceae</taxon>
        <taxon>Cenchrinae</taxon>
        <taxon>Setaria</taxon>
    </lineage>
</organism>
<accession>K3ZFR2</accession>
<dbReference type="EMBL" id="AGNK02001439">
    <property type="status" value="NOT_ANNOTATED_CDS"/>
    <property type="molecule type" value="Genomic_DNA"/>
</dbReference>
<proteinExistence type="predicted"/>
<keyword evidence="2" id="KW-1185">Reference proteome</keyword>
<sequence>MFDHLIYVTLSYSSRREKILAFDASSVLTIQKCMSEIFCDKVCIVCLWVSYESR</sequence>
<protein>
    <submittedName>
        <fullName evidence="1">Uncharacterized protein</fullName>
    </submittedName>
</protein>
<reference evidence="1" key="2">
    <citation type="submission" date="2018-08" db="UniProtKB">
        <authorList>
            <consortium name="EnsemblPlants"/>
        </authorList>
    </citation>
    <scope>IDENTIFICATION</scope>
    <source>
        <strain evidence="1">Yugu1</strain>
    </source>
</reference>
<dbReference type="EnsemblPlants" id="KQL13242">
    <property type="protein sequence ID" value="KQL13242"/>
    <property type="gene ID" value="SETIT_025461mg"/>
</dbReference>
<reference evidence="2" key="1">
    <citation type="journal article" date="2012" name="Nat. Biotechnol.">
        <title>Reference genome sequence of the model plant Setaria.</title>
        <authorList>
            <person name="Bennetzen J.L."/>
            <person name="Schmutz J."/>
            <person name="Wang H."/>
            <person name="Percifield R."/>
            <person name="Hawkins J."/>
            <person name="Pontaroli A.C."/>
            <person name="Estep M."/>
            <person name="Feng L."/>
            <person name="Vaughn J.N."/>
            <person name="Grimwood J."/>
            <person name="Jenkins J."/>
            <person name="Barry K."/>
            <person name="Lindquist E."/>
            <person name="Hellsten U."/>
            <person name="Deshpande S."/>
            <person name="Wang X."/>
            <person name="Wu X."/>
            <person name="Mitros T."/>
            <person name="Triplett J."/>
            <person name="Yang X."/>
            <person name="Ye C.Y."/>
            <person name="Mauro-Herrera M."/>
            <person name="Wang L."/>
            <person name="Li P."/>
            <person name="Sharma M."/>
            <person name="Sharma R."/>
            <person name="Ronald P.C."/>
            <person name="Panaud O."/>
            <person name="Kellogg E.A."/>
            <person name="Brutnell T.P."/>
            <person name="Doust A.N."/>
            <person name="Tuskan G.A."/>
            <person name="Rokhsar D."/>
            <person name="Devos K.M."/>
        </authorList>
    </citation>
    <scope>NUCLEOTIDE SEQUENCE [LARGE SCALE GENOMIC DNA]</scope>
    <source>
        <strain evidence="2">cv. Yugu1</strain>
    </source>
</reference>
<dbReference type="HOGENOM" id="CLU_3053959_0_0_1"/>